<dbReference type="RefSeq" id="WP_091969071.1">
    <property type="nucleotide sequence ID" value="NZ_FOGZ01000010.1"/>
</dbReference>
<gene>
    <name evidence="4" type="ORF">SAMN05443377_11018</name>
</gene>
<dbReference type="PROSITE" id="PS50006">
    <property type="entry name" value="FHA_DOMAIN"/>
    <property type="match status" value="1"/>
</dbReference>
<dbReference type="STRING" id="64702.SAMN05443377_11018"/>
<keyword evidence="5" id="KW-1185">Reference proteome</keyword>
<keyword evidence="1" id="KW-0597">Phosphoprotein</keyword>
<feature type="region of interest" description="Disordered" evidence="2">
    <location>
        <begin position="328"/>
        <end position="536"/>
    </location>
</feature>
<reference evidence="4 5" key="1">
    <citation type="submission" date="2016-10" db="EMBL/GenBank/DDBJ databases">
        <authorList>
            <person name="de Groot N.N."/>
        </authorList>
    </citation>
    <scope>NUCLEOTIDE SEQUENCE [LARGE SCALE GENOMIC DNA]</scope>
    <source>
        <strain evidence="4 5">DSM 16859</strain>
    </source>
</reference>
<evidence type="ECO:0000259" key="3">
    <source>
        <dbReference type="PROSITE" id="PS50006"/>
    </source>
</evidence>
<accession>A0A1H9RXR8</accession>
<dbReference type="Gene3D" id="2.60.200.20">
    <property type="match status" value="1"/>
</dbReference>
<feature type="compositionally biased region" description="Pro residues" evidence="2">
    <location>
        <begin position="514"/>
        <end position="524"/>
    </location>
</feature>
<feature type="compositionally biased region" description="Basic and acidic residues" evidence="2">
    <location>
        <begin position="245"/>
        <end position="275"/>
    </location>
</feature>
<dbReference type="SUPFAM" id="SSF49879">
    <property type="entry name" value="SMAD/FHA domain"/>
    <property type="match status" value="1"/>
</dbReference>
<protein>
    <submittedName>
        <fullName evidence="4">FHA domain-containing protein</fullName>
    </submittedName>
</protein>
<dbReference type="CDD" id="cd00060">
    <property type="entry name" value="FHA"/>
    <property type="match status" value="1"/>
</dbReference>
<dbReference type="InterPro" id="IPR000253">
    <property type="entry name" value="FHA_dom"/>
</dbReference>
<dbReference type="OrthoDB" id="5485098at2"/>
<feature type="compositionally biased region" description="Basic and acidic residues" evidence="2">
    <location>
        <begin position="334"/>
        <end position="343"/>
    </location>
</feature>
<feature type="compositionally biased region" description="Low complexity" evidence="2">
    <location>
        <begin position="227"/>
        <end position="239"/>
    </location>
</feature>
<feature type="compositionally biased region" description="Polar residues" evidence="2">
    <location>
        <begin position="492"/>
        <end position="511"/>
    </location>
</feature>
<evidence type="ECO:0000313" key="5">
    <source>
        <dbReference type="Proteomes" id="UP000198815"/>
    </source>
</evidence>
<dbReference type="EMBL" id="FOGZ01000010">
    <property type="protein sequence ID" value="SER77551.1"/>
    <property type="molecule type" value="Genomic_DNA"/>
</dbReference>
<name>A0A1H9RXR8_9ACTN</name>
<evidence type="ECO:0000256" key="1">
    <source>
        <dbReference type="ARBA" id="ARBA00022553"/>
    </source>
</evidence>
<feature type="compositionally biased region" description="Pro residues" evidence="2">
    <location>
        <begin position="473"/>
        <end position="487"/>
    </location>
</feature>
<evidence type="ECO:0000256" key="2">
    <source>
        <dbReference type="SAM" id="MobiDB-lite"/>
    </source>
</evidence>
<feature type="domain" description="FHA" evidence="3">
    <location>
        <begin position="595"/>
        <end position="648"/>
    </location>
</feature>
<dbReference type="Proteomes" id="UP000198815">
    <property type="component" value="Unassembled WGS sequence"/>
</dbReference>
<feature type="compositionally biased region" description="Low complexity" evidence="2">
    <location>
        <begin position="350"/>
        <end position="369"/>
    </location>
</feature>
<feature type="compositionally biased region" description="Basic and acidic residues" evidence="2">
    <location>
        <begin position="421"/>
        <end position="432"/>
    </location>
</feature>
<feature type="region of interest" description="Disordered" evidence="2">
    <location>
        <begin position="227"/>
        <end position="313"/>
    </location>
</feature>
<dbReference type="InterPro" id="IPR008984">
    <property type="entry name" value="SMAD_FHA_dom_sf"/>
</dbReference>
<proteinExistence type="predicted"/>
<feature type="region of interest" description="Disordered" evidence="2">
    <location>
        <begin position="176"/>
        <end position="210"/>
    </location>
</feature>
<dbReference type="AlphaFoldDB" id="A0A1H9RXR8"/>
<dbReference type="Pfam" id="PF00498">
    <property type="entry name" value="FHA"/>
    <property type="match status" value="1"/>
</dbReference>
<organism evidence="4 5">
    <name type="scientific">Propionibacterium cyclohexanicum</name>
    <dbReference type="NCBI Taxonomy" id="64702"/>
    <lineage>
        <taxon>Bacteria</taxon>
        <taxon>Bacillati</taxon>
        <taxon>Actinomycetota</taxon>
        <taxon>Actinomycetes</taxon>
        <taxon>Propionibacteriales</taxon>
        <taxon>Propionibacteriaceae</taxon>
        <taxon>Propionibacterium</taxon>
    </lineage>
</organism>
<evidence type="ECO:0000313" key="4">
    <source>
        <dbReference type="EMBL" id="SER77551.1"/>
    </source>
</evidence>
<sequence>MTDHRIDWRLRYAPGDWVVWAGRCVVVVLRRSLDCSSDVIAAMWSDVESARGRADALTALARHGLDRLPDAAIILAEGGVSRCLVRGQVQVRELGRAGLLADGAGRADFVEVDGHGAALRLELSGDGAAGGLLLPLRRGVALCSSLTVQPYELGEKTSPPHAAVSHALYDTPAAAVPPRTIAPAPSAAEPGREPADAVGAPVPTGHHRDWSTASPQVLQRFAAPTASLPAPLPTQASAAGQDVGGEDREARAGDPRSDLRSALDLHGAPDLRGVEEASGATDSSADADRVESDEEVVEWSPHGWTDESTWLGRGGVSDQDAFMYAKTEVLGSGHDAERSRTEPSEGGSGEEPMSGEPAGSPAAEGEPASTPAAEGAPVEDAGDVWEPDLGPASFVPGFGAQPEPGDVQNGEPAIGGESFEEAGRRGPWHEAAESGEPWPQAAESGEPWPQATGMAEDDPAASAEHFGEEPSAEPAPVPGQPSAPLPRPAVNDGSQPSQPQAGGSPLSASKSGPQEPPIDQPPAAPGAQAEPPGPQAPAAVLAQFCPAGHPNRPGSRLCRVCGQKIPDSAPQPVQRPLLADLVTSGGQVFQLDGPVLIGRAPRAQPGEDAAILRVQSPHHDISRTHVRVAPHEWDIAVTDMNSTNGTIVFEVGNDPMRLGSGDTVFVGLGTVIDLGDGQQVSIEAPRG</sequence>